<evidence type="ECO:0000313" key="5">
    <source>
        <dbReference type="Proteomes" id="UP000663823"/>
    </source>
</evidence>
<dbReference type="EMBL" id="CAJOAX010008198">
    <property type="protein sequence ID" value="CAF4027810.1"/>
    <property type="molecule type" value="Genomic_DNA"/>
</dbReference>
<evidence type="ECO:0000256" key="3">
    <source>
        <dbReference type="PROSITE-ProRule" id="PRU00339"/>
    </source>
</evidence>
<comment type="caution">
    <text evidence="4">The sequence shown here is derived from an EMBL/GenBank/DDBJ whole genome shotgun (WGS) entry which is preliminary data.</text>
</comment>
<dbReference type="PANTHER" id="PTHR45641:SF19">
    <property type="entry name" value="NEPHROCYSTIN-3"/>
    <property type="match status" value="1"/>
</dbReference>
<sequence>MKALEIYEEALPPNHPDLAAFYNNIGLVYDKMGEHSKALEFHDKAHKIYETTLPPDHLRLATTYDNI</sequence>
<dbReference type="InterPro" id="IPR019734">
    <property type="entry name" value="TPR_rpt"/>
</dbReference>
<keyword evidence="2 3" id="KW-0802">TPR repeat</keyword>
<gene>
    <name evidence="4" type="ORF">OTI717_LOCUS30473</name>
</gene>
<dbReference type="InterPro" id="IPR011990">
    <property type="entry name" value="TPR-like_helical_dom_sf"/>
</dbReference>
<evidence type="ECO:0000256" key="2">
    <source>
        <dbReference type="ARBA" id="ARBA00022803"/>
    </source>
</evidence>
<dbReference type="Pfam" id="PF13424">
    <property type="entry name" value="TPR_12"/>
    <property type="match status" value="1"/>
</dbReference>
<name>A0A819QDN4_9BILA</name>
<dbReference type="AlphaFoldDB" id="A0A819QDN4"/>
<dbReference type="SMART" id="SM00028">
    <property type="entry name" value="TPR"/>
    <property type="match status" value="1"/>
</dbReference>
<dbReference type="PROSITE" id="PS50005">
    <property type="entry name" value="TPR"/>
    <property type="match status" value="1"/>
</dbReference>
<reference evidence="4" key="1">
    <citation type="submission" date="2021-02" db="EMBL/GenBank/DDBJ databases">
        <authorList>
            <person name="Nowell W R."/>
        </authorList>
    </citation>
    <scope>NUCLEOTIDE SEQUENCE</scope>
</reference>
<proteinExistence type="predicted"/>
<accession>A0A819QDN4</accession>
<evidence type="ECO:0008006" key="6">
    <source>
        <dbReference type="Google" id="ProtNLM"/>
    </source>
</evidence>
<organism evidence="4 5">
    <name type="scientific">Rotaria sordida</name>
    <dbReference type="NCBI Taxonomy" id="392033"/>
    <lineage>
        <taxon>Eukaryota</taxon>
        <taxon>Metazoa</taxon>
        <taxon>Spiralia</taxon>
        <taxon>Gnathifera</taxon>
        <taxon>Rotifera</taxon>
        <taxon>Eurotatoria</taxon>
        <taxon>Bdelloidea</taxon>
        <taxon>Philodinida</taxon>
        <taxon>Philodinidae</taxon>
        <taxon>Rotaria</taxon>
    </lineage>
</organism>
<dbReference type="Proteomes" id="UP000663823">
    <property type="component" value="Unassembled WGS sequence"/>
</dbReference>
<dbReference type="Gene3D" id="1.25.40.10">
    <property type="entry name" value="Tetratricopeptide repeat domain"/>
    <property type="match status" value="1"/>
</dbReference>
<evidence type="ECO:0000256" key="1">
    <source>
        <dbReference type="ARBA" id="ARBA00022737"/>
    </source>
</evidence>
<evidence type="ECO:0000313" key="4">
    <source>
        <dbReference type="EMBL" id="CAF4027810.1"/>
    </source>
</evidence>
<dbReference type="SUPFAM" id="SSF48452">
    <property type="entry name" value="TPR-like"/>
    <property type="match status" value="1"/>
</dbReference>
<protein>
    <recommendedName>
        <fullName evidence="6">Kinesin light chain</fullName>
    </recommendedName>
</protein>
<keyword evidence="1" id="KW-0677">Repeat</keyword>
<dbReference type="PANTHER" id="PTHR45641">
    <property type="entry name" value="TETRATRICOPEPTIDE REPEAT PROTEIN (AFU_ORTHOLOGUE AFUA_6G03870)"/>
    <property type="match status" value="1"/>
</dbReference>
<feature type="repeat" description="TPR" evidence="3">
    <location>
        <begin position="19"/>
        <end position="52"/>
    </location>
</feature>
<feature type="non-terminal residue" evidence="4">
    <location>
        <position position="67"/>
    </location>
</feature>